<keyword evidence="1 4" id="KW-0121">Carboxypeptidase</keyword>
<dbReference type="PROSITE" id="PS52034">
    <property type="entry name" value="PEPTIDASE_M32"/>
    <property type="match status" value="1"/>
</dbReference>
<evidence type="ECO:0000313" key="5">
    <source>
        <dbReference type="Proteomes" id="UP000189681"/>
    </source>
</evidence>
<gene>
    <name evidence="4" type="ORF">AYP45_03660</name>
</gene>
<keyword evidence="2" id="KW-0862">Zinc</keyword>
<proteinExistence type="inferred from homology"/>
<keyword evidence="1" id="KW-0378">Hydrolase</keyword>
<dbReference type="GO" id="GO:0046872">
    <property type="term" value="F:metal ion binding"/>
    <property type="evidence" value="ECO:0007669"/>
    <property type="project" value="UniProtKB-KW"/>
</dbReference>
<dbReference type="SUPFAM" id="SSF55486">
    <property type="entry name" value="Metalloproteases ('zincins'), catalytic domain"/>
    <property type="match status" value="1"/>
</dbReference>
<evidence type="ECO:0000256" key="2">
    <source>
        <dbReference type="PIRSR" id="PIRSR006615-1"/>
    </source>
</evidence>
<feature type="active site" description="Proton donor/acceptor" evidence="3">
    <location>
        <position position="269"/>
    </location>
</feature>
<dbReference type="PANTHER" id="PTHR34217">
    <property type="entry name" value="METAL-DEPENDENT CARBOXYPEPTIDASE"/>
    <property type="match status" value="1"/>
</dbReference>
<dbReference type="GO" id="GO:0006508">
    <property type="term" value="P:proteolysis"/>
    <property type="evidence" value="ECO:0007669"/>
    <property type="project" value="UniProtKB-UniRule"/>
</dbReference>
<keyword evidence="1" id="KW-0645">Protease</keyword>
<name>A0A1V4AWF6_9BACT</name>
<feature type="binding site" evidence="2">
    <location>
        <position position="268"/>
    </location>
    <ligand>
        <name>Zn(2+)</name>
        <dbReference type="ChEBI" id="CHEBI:29105"/>
        <note>catalytic</note>
    </ligand>
</feature>
<comment type="similarity">
    <text evidence="1">Belongs to the peptidase M32 family.</text>
</comment>
<reference evidence="4 5" key="1">
    <citation type="journal article" date="2017" name="Water Res.">
        <title>Discovery and metagenomic analysis of an anammox bacterial enrichment related to Candidatus "Brocadia caroliniensis" in a full-scale glycerol-fed nitritation-denitritation separate centrate treatment process.</title>
        <authorList>
            <person name="Park H."/>
            <person name="Brotto A.C."/>
            <person name="van Loosdrecht M.C."/>
            <person name="Chandran K."/>
        </authorList>
    </citation>
    <scope>NUCLEOTIDE SEQUENCE [LARGE SCALE GENOMIC DNA]</scope>
    <source>
        <strain evidence="4">26THWARD</strain>
    </source>
</reference>
<dbReference type="InterPro" id="IPR001333">
    <property type="entry name" value="Peptidase_M32_Taq"/>
</dbReference>
<comment type="function">
    <text evidence="1">Broad specificity carboxypetidase that releases amino acids sequentially from the C-terminus, including neutral, aromatic, polar and basic residues.</text>
</comment>
<protein>
    <recommendedName>
        <fullName evidence="1">Metal-dependent carboxypeptidase</fullName>
        <ecNumber evidence="1">3.4.17.19</ecNumber>
    </recommendedName>
</protein>
<evidence type="ECO:0000313" key="4">
    <source>
        <dbReference type="EMBL" id="OOP57421.1"/>
    </source>
</evidence>
<dbReference type="PIRSF" id="PIRSF006615">
    <property type="entry name" value="Zn_crbxpep_Taq"/>
    <property type="match status" value="1"/>
</dbReference>
<comment type="cofactor">
    <cofactor evidence="2">
        <name>Zn(2+)</name>
        <dbReference type="ChEBI" id="CHEBI:29105"/>
    </cofactor>
    <text evidence="2">Binds 1 zinc ion per subunit.</text>
</comment>
<dbReference type="PANTHER" id="PTHR34217:SF1">
    <property type="entry name" value="CARBOXYPEPTIDASE 1"/>
    <property type="match status" value="1"/>
</dbReference>
<evidence type="ECO:0000256" key="3">
    <source>
        <dbReference type="PIRSR" id="PIRSR006615-2"/>
    </source>
</evidence>
<comment type="caution">
    <text evidence="4">The sequence shown here is derived from an EMBL/GenBank/DDBJ whole genome shotgun (WGS) entry which is preliminary data.</text>
</comment>
<feature type="binding site" evidence="2">
    <location>
        <position position="272"/>
    </location>
    <ligand>
        <name>Zn(2+)</name>
        <dbReference type="ChEBI" id="CHEBI:29105"/>
        <note>catalytic</note>
    </ligand>
</feature>
<dbReference type="Pfam" id="PF02074">
    <property type="entry name" value="Peptidase_M32"/>
    <property type="match status" value="1"/>
</dbReference>
<dbReference type="Gene3D" id="1.10.1370.30">
    <property type="match status" value="1"/>
</dbReference>
<dbReference type="CDD" id="cd06460">
    <property type="entry name" value="M32_Taq"/>
    <property type="match status" value="1"/>
</dbReference>
<dbReference type="AlphaFoldDB" id="A0A1V4AWF6"/>
<organism evidence="4 5">
    <name type="scientific">Candidatus Brocadia carolinensis</name>
    <dbReference type="NCBI Taxonomy" id="1004156"/>
    <lineage>
        <taxon>Bacteria</taxon>
        <taxon>Pseudomonadati</taxon>
        <taxon>Planctomycetota</taxon>
        <taxon>Candidatus Brocadiia</taxon>
        <taxon>Candidatus Brocadiales</taxon>
        <taxon>Candidatus Brocadiaceae</taxon>
        <taxon>Candidatus Brocadia</taxon>
    </lineage>
</organism>
<accession>A0A1V4AWF6</accession>
<dbReference type="EMBL" id="AYTS01000034">
    <property type="protein sequence ID" value="OOP57421.1"/>
    <property type="molecule type" value="Genomic_DNA"/>
</dbReference>
<dbReference type="GO" id="GO:0004181">
    <property type="term" value="F:metallocarboxypeptidase activity"/>
    <property type="evidence" value="ECO:0007669"/>
    <property type="project" value="UniProtKB-UniRule"/>
</dbReference>
<dbReference type="EC" id="3.4.17.19" evidence="1"/>
<dbReference type="Proteomes" id="UP000189681">
    <property type="component" value="Unassembled WGS sequence"/>
</dbReference>
<evidence type="ECO:0000256" key="1">
    <source>
        <dbReference type="PIRNR" id="PIRNR006615"/>
    </source>
</evidence>
<feature type="binding site" evidence="2">
    <location>
        <position position="298"/>
    </location>
    <ligand>
        <name>Zn(2+)</name>
        <dbReference type="ChEBI" id="CHEBI:29105"/>
        <note>catalytic</note>
    </ligand>
</feature>
<sequence length="504" mass="57578">MSTASVKLNELKKRLAEISDINQAAAVLAWDQQTYMPPGGAAARAQQLATLSHIAHEKFIDDALGHLLDELHGYAGSLPYDSDDASLIRVTKRDYDKARKVPPSLVSEIAHATAQAFDAWRKARAESTFSDFAPYLQRNLDLKKHYAQCLGYTDRIYDPLLDDYEPGMKTAQIEAIFANVRKEIVPLVHAISSRLNVVDNSFLQQTFDVQKQWDIGIEVARLIGYDFGRGRQDRSPHPFTTSFSVNDVRITTRFMDNYFLAGFFATMHEAGHALYNQGIRRELERTPLADGASLGTHESQSRMWENLVGRSRPFWKFFMPHVKAVFPEQLKNTDAEKMYRAVNRVKPSLIRVEADEVTYNLHIMLRFELENALLEGRIAVNDLPEIWNSKMEEYLGITPPDDAQGVLQDVHWAHGSFGYFPTYSLGNFFAAQLFDQIRKDISGLDTYFEKGEFHILLDWLSTHLYTHGRKFTMSELANKITVESLQTHSFTAYLKNKYGEIYNL</sequence>
<comment type="catalytic activity">
    <reaction evidence="1">
        <text>Release of a C-terminal amino acid with broad specificity, except for -Pro.</text>
        <dbReference type="EC" id="3.4.17.19"/>
    </reaction>
</comment>
<keyword evidence="1" id="KW-0482">Metalloprotease</keyword>
<dbReference type="PRINTS" id="PR00998">
    <property type="entry name" value="CRBOXYPTASET"/>
</dbReference>
<keyword evidence="1 2" id="KW-0479">Metal-binding</keyword>